<dbReference type="PANTHER" id="PTHR33539:SF1">
    <property type="entry name" value="UPF0764 PROTEIN C16ORF89"/>
    <property type="match status" value="1"/>
</dbReference>
<proteinExistence type="predicted"/>
<organism evidence="1 2">
    <name type="scientific">Acanthosepion pharaonis</name>
    <name type="common">Pharaoh cuttlefish</name>
    <name type="synonym">Sepia pharaonis</name>
    <dbReference type="NCBI Taxonomy" id="158019"/>
    <lineage>
        <taxon>Eukaryota</taxon>
        <taxon>Metazoa</taxon>
        <taxon>Spiralia</taxon>
        <taxon>Lophotrochozoa</taxon>
        <taxon>Mollusca</taxon>
        <taxon>Cephalopoda</taxon>
        <taxon>Coleoidea</taxon>
        <taxon>Decapodiformes</taxon>
        <taxon>Sepiida</taxon>
        <taxon>Sepiina</taxon>
        <taxon>Sepiidae</taxon>
        <taxon>Acanthosepion</taxon>
    </lineage>
</organism>
<dbReference type="Proteomes" id="UP000597762">
    <property type="component" value="Unassembled WGS sequence"/>
</dbReference>
<dbReference type="InterPro" id="IPR031751">
    <property type="entry name" value="DUF4735"/>
</dbReference>
<protein>
    <submittedName>
        <fullName evidence="1">Uncharacterized protein</fullName>
    </submittedName>
</protein>
<dbReference type="AlphaFoldDB" id="A0A812D3A0"/>
<dbReference type="PANTHER" id="PTHR33539">
    <property type="entry name" value="UPF0764 PROTEIN C16ORF89"/>
    <property type="match status" value="1"/>
</dbReference>
<sequence length="362" mass="42025">MVFSFSFQINIKLIRSEFPPNKLEENLKWRTSISCFRWKMFTSGNLIPKLINAIEKAANFFQADYENINVDGLFGLQLGQGQLKESSVWLNKTNSKWKKPVQMIVDKMSQVLELTLENNLANDIKYTKMFLNLLKRPFHFQRQAQQINTYSKQIFYPNVSYDEEKGDTCFAQVLGSYVENGRTLPKCTVTTKCLAYMMSPFASGYYITHQLLYFIFIQKIGCEGSGNLQRFAERPTIRDIQRNLCRRIYQEAKMLEKNGKVDTDHQDLFAEQSLLCAPLGYLDFLRTDWMKMIMSWQDPSGCFAEIPPLETSKYKRSSSTMRKLLREKYMSGGCLSHKSGLCYGVLTVYLNFLIQNTENNGQ</sequence>
<reference evidence="1" key="1">
    <citation type="submission" date="2021-01" db="EMBL/GenBank/DDBJ databases">
        <authorList>
            <person name="Li R."/>
            <person name="Bekaert M."/>
        </authorList>
    </citation>
    <scope>NUCLEOTIDE SEQUENCE</scope>
    <source>
        <strain evidence="1">Farmed</strain>
    </source>
</reference>
<dbReference type="GO" id="GO:0005829">
    <property type="term" value="C:cytosol"/>
    <property type="evidence" value="ECO:0007669"/>
    <property type="project" value="TreeGrafter"/>
</dbReference>
<evidence type="ECO:0000313" key="1">
    <source>
        <dbReference type="EMBL" id="CAE1287714.1"/>
    </source>
</evidence>
<evidence type="ECO:0000313" key="2">
    <source>
        <dbReference type="Proteomes" id="UP000597762"/>
    </source>
</evidence>
<gene>
    <name evidence="1" type="ORF">SPHA_46754</name>
</gene>
<keyword evidence="2" id="KW-1185">Reference proteome</keyword>
<accession>A0A812D3A0</accession>
<dbReference type="Pfam" id="PF15882">
    <property type="entry name" value="DUF4735"/>
    <property type="match status" value="1"/>
</dbReference>
<dbReference type="EMBL" id="CAHIKZ030002490">
    <property type="protein sequence ID" value="CAE1287714.1"/>
    <property type="molecule type" value="Genomic_DNA"/>
</dbReference>
<comment type="caution">
    <text evidence="1">The sequence shown here is derived from an EMBL/GenBank/DDBJ whole genome shotgun (WGS) entry which is preliminary data.</text>
</comment>
<dbReference type="OrthoDB" id="5949187at2759"/>
<dbReference type="GO" id="GO:0016020">
    <property type="term" value="C:membrane"/>
    <property type="evidence" value="ECO:0007669"/>
    <property type="project" value="TreeGrafter"/>
</dbReference>
<name>A0A812D3A0_ACAPH</name>